<reference evidence="3" key="1">
    <citation type="journal article" date="2019" name="Int. J. Syst. Evol. Microbiol.">
        <title>The Global Catalogue of Microorganisms (GCM) 10K type strain sequencing project: providing services to taxonomists for standard genome sequencing and annotation.</title>
        <authorList>
            <consortium name="The Broad Institute Genomics Platform"/>
            <consortium name="The Broad Institute Genome Sequencing Center for Infectious Disease"/>
            <person name="Wu L."/>
            <person name="Ma J."/>
        </authorList>
    </citation>
    <scope>NUCLEOTIDE SEQUENCE [LARGE SCALE GENOMIC DNA]</scope>
    <source>
        <strain evidence="3">CGMCC 1.13574</strain>
    </source>
</reference>
<name>A0ABW4ZV97_9BACL</name>
<dbReference type="Pfam" id="PF13460">
    <property type="entry name" value="NAD_binding_10"/>
    <property type="match status" value="1"/>
</dbReference>
<dbReference type="RefSeq" id="WP_386044757.1">
    <property type="nucleotide sequence ID" value="NZ_JBHUIO010000005.1"/>
</dbReference>
<comment type="caution">
    <text evidence="2">The sequence shown here is derived from an EMBL/GenBank/DDBJ whole genome shotgun (WGS) entry which is preliminary data.</text>
</comment>
<accession>A0ABW4ZV97</accession>
<dbReference type="EMBL" id="JBHUIO010000005">
    <property type="protein sequence ID" value="MFD2169530.1"/>
    <property type="molecule type" value="Genomic_DNA"/>
</dbReference>
<dbReference type="PANTHER" id="PTHR12126">
    <property type="entry name" value="NADH-UBIQUINONE OXIDOREDUCTASE 39 KDA SUBUNIT-RELATED"/>
    <property type="match status" value="1"/>
</dbReference>
<dbReference type="InterPro" id="IPR036291">
    <property type="entry name" value="NAD(P)-bd_dom_sf"/>
</dbReference>
<dbReference type="SUPFAM" id="SSF51735">
    <property type="entry name" value="NAD(P)-binding Rossmann-fold domains"/>
    <property type="match status" value="1"/>
</dbReference>
<proteinExistence type="predicted"/>
<dbReference type="InterPro" id="IPR016040">
    <property type="entry name" value="NAD(P)-bd_dom"/>
</dbReference>
<keyword evidence="3" id="KW-1185">Reference proteome</keyword>
<sequence length="292" mass="31583">MKVFLTGASGFVGREIANRLIRAGHEVRCLVHSNSQLPDGLQAVQGDILQKESLISAMRGCEAVVHLVGIIRESPKRGVTFQKIHADGTKNMVDAARAVGAQRFLQMSALGARHGATSPYHQTKWSAEEHVRASGLDWTIFRPSVIYGPGDGFVSLLAGVLRRAPLFPIFGNGRFPLSPVALHDVADGFVGALTRSSTSGQAYEVGGPEAIPYRDVIQTIGRAIGKRKVPTFTAPIPLVRPVVSLMERFSFFPITSSMLTMLVEGNSCDSTRYASEFGLSLTRFAEGIAYVR</sequence>
<evidence type="ECO:0000313" key="2">
    <source>
        <dbReference type="EMBL" id="MFD2169530.1"/>
    </source>
</evidence>
<gene>
    <name evidence="2" type="ORF">ACFSOY_05940</name>
</gene>
<dbReference type="PANTHER" id="PTHR12126:SF11">
    <property type="entry name" value="NADH DEHYDROGENASE [UBIQUINONE] 1 ALPHA SUBCOMPLEX SUBUNIT 9, MITOCHONDRIAL"/>
    <property type="match status" value="1"/>
</dbReference>
<feature type="domain" description="NAD(P)-binding" evidence="1">
    <location>
        <begin position="7"/>
        <end position="146"/>
    </location>
</feature>
<evidence type="ECO:0000313" key="3">
    <source>
        <dbReference type="Proteomes" id="UP001597343"/>
    </source>
</evidence>
<evidence type="ECO:0000259" key="1">
    <source>
        <dbReference type="Pfam" id="PF13460"/>
    </source>
</evidence>
<dbReference type="Gene3D" id="3.40.50.720">
    <property type="entry name" value="NAD(P)-binding Rossmann-like Domain"/>
    <property type="match status" value="1"/>
</dbReference>
<protein>
    <submittedName>
        <fullName evidence="2">Complex I NDUFA9 subunit family protein</fullName>
    </submittedName>
</protein>
<dbReference type="InterPro" id="IPR051207">
    <property type="entry name" value="ComplexI_NDUFA9_subunit"/>
</dbReference>
<dbReference type="Proteomes" id="UP001597343">
    <property type="component" value="Unassembled WGS sequence"/>
</dbReference>
<organism evidence="2 3">
    <name type="scientific">Tumebacillus lipolyticus</name>
    <dbReference type="NCBI Taxonomy" id="1280370"/>
    <lineage>
        <taxon>Bacteria</taxon>
        <taxon>Bacillati</taxon>
        <taxon>Bacillota</taxon>
        <taxon>Bacilli</taxon>
        <taxon>Bacillales</taxon>
        <taxon>Alicyclobacillaceae</taxon>
        <taxon>Tumebacillus</taxon>
    </lineage>
</organism>
<dbReference type="CDD" id="cd05271">
    <property type="entry name" value="NDUFA9_like_SDR_a"/>
    <property type="match status" value="1"/>
</dbReference>